<keyword evidence="2" id="KW-1185">Reference proteome</keyword>
<accession>A0A926KRX9</accession>
<dbReference type="Proteomes" id="UP000650466">
    <property type="component" value="Unassembled WGS sequence"/>
</dbReference>
<gene>
    <name evidence="1" type="ORF">ICC18_22930</name>
</gene>
<sequence length="100" mass="11790">MSKRLNARQVRIEHWAEGDLELLRRMNAPEMMEHLGGPETEDQILARHPVSNAICRKLGFSFIKECEFEYPPGSIMRCNNWRLDLYDGGHLDMNLRLEKY</sequence>
<reference evidence="1" key="1">
    <citation type="submission" date="2020-09" db="EMBL/GenBank/DDBJ databases">
        <title>Draft Genome Sequence of Paenibacillus sp. WST5.</title>
        <authorList>
            <person name="Bao Z."/>
        </authorList>
    </citation>
    <scope>NUCLEOTIDE SEQUENCE</scope>
    <source>
        <strain evidence="1">WST5</strain>
    </source>
</reference>
<dbReference type="EMBL" id="JACVVD010000009">
    <property type="protein sequence ID" value="MBD0382969.1"/>
    <property type="molecule type" value="Genomic_DNA"/>
</dbReference>
<proteinExistence type="predicted"/>
<evidence type="ECO:0000313" key="1">
    <source>
        <dbReference type="EMBL" id="MBD0382969.1"/>
    </source>
</evidence>
<protein>
    <submittedName>
        <fullName evidence="1">Uncharacterized protein</fullName>
    </submittedName>
</protein>
<name>A0A926KRX9_9BACL</name>
<evidence type="ECO:0000313" key="2">
    <source>
        <dbReference type="Proteomes" id="UP000650466"/>
    </source>
</evidence>
<dbReference type="RefSeq" id="WP_188176916.1">
    <property type="nucleotide sequence ID" value="NZ_JACVVD010000009.1"/>
</dbReference>
<comment type="caution">
    <text evidence="1">The sequence shown here is derived from an EMBL/GenBank/DDBJ whole genome shotgun (WGS) entry which is preliminary data.</text>
</comment>
<dbReference type="AlphaFoldDB" id="A0A926KRX9"/>
<organism evidence="1 2">
    <name type="scientific">Paenibacillus sedimenti</name>
    <dbReference type="NCBI Taxonomy" id="2770274"/>
    <lineage>
        <taxon>Bacteria</taxon>
        <taxon>Bacillati</taxon>
        <taxon>Bacillota</taxon>
        <taxon>Bacilli</taxon>
        <taxon>Bacillales</taxon>
        <taxon>Paenibacillaceae</taxon>
        <taxon>Paenibacillus</taxon>
    </lineage>
</organism>